<reference evidence="3 4" key="1">
    <citation type="submission" date="2019-12" db="EMBL/GenBank/DDBJ databases">
        <authorList>
            <person name="Li M."/>
        </authorList>
    </citation>
    <scope>NUCLEOTIDE SEQUENCE [LARGE SCALE GENOMIC DNA]</scope>
    <source>
        <strain evidence="3 4">GBMRC 2046</strain>
    </source>
</reference>
<sequence length="594" mass="64689">MVEQRKLAAILAADVAGFSRLAGADEERTLARLRALRSDLIDPTIAVHHGRVVKRTGDGALVEFRSVVDAVRCAIEVQTAMVERNAGLPPERRIDFRIGIHLGDVVEESDGDLMGDGVNIAARLEGMATPGAICLSEDAYRQVRSRLDLKTSDLGETKLKNISEPMRVYALLVGATGPLQPSGPAGSGSGGEVALSDKPSIAVLPFDNMSGDPEQDFFADGMAEDLITELSRMPWFFVIARNSSFTYKGRAVDIKQAGRDLGAAYVLEGSVRKSGNRLRITAQLIDSATGAHVWAERYDREITDIFDIQDEIAHAIIAAVTPEFVSAEVRKTRRKDPGELSAWECVMRGRAHIWRMSREDGLEARRLFQQAMDLAPGSGLGAADLALVHLYEAFYGWSADRSASFKAMLATAQSAVEVDEHDPMALTILAVAQLFSREFDAALETVERALAISPHFAAAIGMRGSLLACADEPDLAIAAVKQAVRLSPHDGFLPFWYMALWWAYHALEDYEEAAALARRACRIAPGNPSLRRQLAVSLHMLGDEEAARNALAEYLKLMPNATVADARHIPSKNLEHLERFLDALRALGLPEGNG</sequence>
<evidence type="ECO:0000313" key="4">
    <source>
        <dbReference type="Proteomes" id="UP000433101"/>
    </source>
</evidence>
<dbReference type="Gene3D" id="3.30.70.1230">
    <property type="entry name" value="Nucleotide cyclase"/>
    <property type="match status" value="1"/>
</dbReference>
<dbReference type="InterPro" id="IPR050697">
    <property type="entry name" value="Adenylyl/Guanylyl_Cyclase_3/4"/>
</dbReference>
<dbReference type="GO" id="GO:0004016">
    <property type="term" value="F:adenylate cyclase activity"/>
    <property type="evidence" value="ECO:0007669"/>
    <property type="project" value="UniProtKB-ARBA"/>
</dbReference>
<dbReference type="SUPFAM" id="SSF55073">
    <property type="entry name" value="Nucleotide cyclase"/>
    <property type="match status" value="1"/>
</dbReference>
<dbReference type="PROSITE" id="PS50005">
    <property type="entry name" value="TPR"/>
    <property type="match status" value="1"/>
</dbReference>
<proteinExistence type="predicted"/>
<dbReference type="PANTHER" id="PTHR43081:SF19">
    <property type="entry name" value="PH-SENSITIVE ADENYLATE CYCLASE RV1264"/>
    <property type="match status" value="1"/>
</dbReference>
<dbReference type="InterPro" id="IPR019734">
    <property type="entry name" value="TPR_rpt"/>
</dbReference>
<keyword evidence="1" id="KW-0802">TPR repeat</keyword>
<keyword evidence="4" id="KW-1185">Reference proteome</keyword>
<gene>
    <name evidence="3" type="ORF">GR183_16705</name>
</gene>
<dbReference type="PROSITE" id="PS50125">
    <property type="entry name" value="GUANYLATE_CYCLASE_2"/>
    <property type="match status" value="1"/>
</dbReference>
<feature type="repeat" description="TPR" evidence="1">
    <location>
        <begin position="423"/>
        <end position="456"/>
    </location>
</feature>
<dbReference type="SMART" id="SM00044">
    <property type="entry name" value="CYCc"/>
    <property type="match status" value="1"/>
</dbReference>
<dbReference type="SUPFAM" id="SSF48452">
    <property type="entry name" value="TPR-like"/>
    <property type="match status" value="1"/>
</dbReference>
<dbReference type="GO" id="GO:0006171">
    <property type="term" value="P:cAMP biosynthetic process"/>
    <property type="evidence" value="ECO:0007669"/>
    <property type="project" value="TreeGrafter"/>
</dbReference>
<dbReference type="CDD" id="cd07302">
    <property type="entry name" value="CHD"/>
    <property type="match status" value="1"/>
</dbReference>
<dbReference type="Pfam" id="PF00211">
    <property type="entry name" value="Guanylate_cyc"/>
    <property type="match status" value="1"/>
</dbReference>
<dbReference type="Proteomes" id="UP000433101">
    <property type="component" value="Unassembled WGS sequence"/>
</dbReference>
<organism evidence="3 4">
    <name type="scientific">Stappia sediminis</name>
    <dbReference type="NCBI Taxonomy" id="2692190"/>
    <lineage>
        <taxon>Bacteria</taxon>
        <taxon>Pseudomonadati</taxon>
        <taxon>Pseudomonadota</taxon>
        <taxon>Alphaproteobacteria</taxon>
        <taxon>Hyphomicrobiales</taxon>
        <taxon>Stappiaceae</taxon>
        <taxon>Stappia</taxon>
    </lineage>
</organism>
<dbReference type="Pfam" id="PF14559">
    <property type="entry name" value="TPR_19"/>
    <property type="match status" value="1"/>
</dbReference>
<dbReference type="SMART" id="SM00028">
    <property type="entry name" value="TPR"/>
    <property type="match status" value="4"/>
</dbReference>
<dbReference type="InterPro" id="IPR001054">
    <property type="entry name" value="A/G_cyclase"/>
</dbReference>
<dbReference type="Gene3D" id="1.25.40.10">
    <property type="entry name" value="Tetratricopeptide repeat domain"/>
    <property type="match status" value="2"/>
</dbReference>
<dbReference type="AlphaFoldDB" id="A0A7X3LWX7"/>
<protein>
    <submittedName>
        <fullName evidence="3">Adenylate/guanylate cyclase domain-containing protein</fullName>
    </submittedName>
</protein>
<dbReference type="Gene3D" id="3.40.50.10070">
    <property type="entry name" value="TolB, N-terminal domain"/>
    <property type="match status" value="1"/>
</dbReference>
<dbReference type="InterPro" id="IPR011990">
    <property type="entry name" value="TPR-like_helical_dom_sf"/>
</dbReference>
<evidence type="ECO:0000256" key="1">
    <source>
        <dbReference type="PROSITE-ProRule" id="PRU00339"/>
    </source>
</evidence>
<dbReference type="InterPro" id="IPR029787">
    <property type="entry name" value="Nucleotide_cyclase"/>
</dbReference>
<dbReference type="RefSeq" id="WP_160776813.1">
    <property type="nucleotide sequence ID" value="NZ_WUMV01000008.1"/>
</dbReference>
<dbReference type="PANTHER" id="PTHR43081">
    <property type="entry name" value="ADENYLATE CYCLASE, TERMINAL-DIFFERENTIATION SPECIFIC-RELATED"/>
    <property type="match status" value="1"/>
</dbReference>
<dbReference type="GO" id="GO:0035556">
    <property type="term" value="P:intracellular signal transduction"/>
    <property type="evidence" value="ECO:0007669"/>
    <property type="project" value="InterPro"/>
</dbReference>
<name>A0A7X3LWX7_9HYPH</name>
<evidence type="ECO:0000313" key="3">
    <source>
        <dbReference type="EMBL" id="MXN66558.1"/>
    </source>
</evidence>
<accession>A0A7X3LWX7</accession>
<comment type="caution">
    <text evidence="3">The sequence shown here is derived from an EMBL/GenBank/DDBJ whole genome shotgun (WGS) entry which is preliminary data.</text>
</comment>
<feature type="domain" description="Guanylate cyclase" evidence="2">
    <location>
        <begin position="9"/>
        <end position="125"/>
    </location>
</feature>
<dbReference type="EMBL" id="WUMV01000008">
    <property type="protein sequence ID" value="MXN66558.1"/>
    <property type="molecule type" value="Genomic_DNA"/>
</dbReference>
<evidence type="ECO:0000259" key="2">
    <source>
        <dbReference type="PROSITE" id="PS50125"/>
    </source>
</evidence>